<evidence type="ECO:0000313" key="2">
    <source>
        <dbReference type="EMBL" id="OGD87372.1"/>
    </source>
</evidence>
<evidence type="ECO:0000313" key="3">
    <source>
        <dbReference type="Proteomes" id="UP000179102"/>
    </source>
</evidence>
<accession>A0A1F5G676</accession>
<reference evidence="2 3" key="1">
    <citation type="journal article" date="2016" name="Nat. Commun.">
        <title>Thousands of microbial genomes shed light on interconnected biogeochemical processes in an aquifer system.</title>
        <authorList>
            <person name="Anantharaman K."/>
            <person name="Brown C.T."/>
            <person name="Hug L.A."/>
            <person name="Sharon I."/>
            <person name="Castelle C.J."/>
            <person name="Probst A.J."/>
            <person name="Thomas B.C."/>
            <person name="Singh A."/>
            <person name="Wilkins M.J."/>
            <person name="Karaoz U."/>
            <person name="Brodie E.L."/>
            <person name="Williams K.H."/>
            <person name="Hubbard S.S."/>
            <person name="Banfield J.F."/>
        </authorList>
    </citation>
    <scope>NUCLEOTIDE SEQUENCE [LARGE SCALE GENOMIC DNA]</scope>
</reference>
<feature type="transmembrane region" description="Helical" evidence="1">
    <location>
        <begin position="44"/>
        <end position="66"/>
    </location>
</feature>
<sequence length="67" mass="7591">MDFIKNIIRPEFFDIFGIAVFSFITVISIWAYKTQKPLPKWAILILFAIGIAGLIVDGTIVLTTYIL</sequence>
<dbReference type="Proteomes" id="UP000179102">
    <property type="component" value="Unassembled WGS sequence"/>
</dbReference>
<dbReference type="AlphaFoldDB" id="A0A1F5G676"/>
<dbReference type="EMBL" id="MFAZ01000014">
    <property type="protein sequence ID" value="OGD87372.1"/>
    <property type="molecule type" value="Genomic_DNA"/>
</dbReference>
<proteinExistence type="predicted"/>
<dbReference type="STRING" id="1797711.A2870_01335"/>
<evidence type="ECO:0000256" key="1">
    <source>
        <dbReference type="SAM" id="Phobius"/>
    </source>
</evidence>
<comment type="caution">
    <text evidence="2">The sequence shown here is derived from an EMBL/GenBank/DDBJ whole genome shotgun (WGS) entry which is preliminary data.</text>
</comment>
<feature type="transmembrane region" description="Helical" evidence="1">
    <location>
        <begin position="12"/>
        <end position="32"/>
    </location>
</feature>
<keyword evidence="1" id="KW-1133">Transmembrane helix</keyword>
<keyword evidence="1" id="KW-0812">Transmembrane</keyword>
<gene>
    <name evidence="2" type="ORF">A2870_01335</name>
</gene>
<keyword evidence="1" id="KW-0472">Membrane</keyword>
<organism evidence="2 3">
    <name type="scientific">Candidatus Curtissbacteria bacterium RIFCSPHIGHO2_01_FULL_41_11</name>
    <dbReference type="NCBI Taxonomy" id="1797711"/>
    <lineage>
        <taxon>Bacteria</taxon>
        <taxon>Candidatus Curtissiibacteriota</taxon>
    </lineage>
</organism>
<protein>
    <submittedName>
        <fullName evidence="2">Uncharacterized protein</fullName>
    </submittedName>
</protein>
<name>A0A1F5G676_9BACT</name>